<dbReference type="AlphaFoldDB" id="A0A8H4VSH0"/>
<organism evidence="3 4">
    <name type="scientific">Agrocybe pediades</name>
    <dbReference type="NCBI Taxonomy" id="84607"/>
    <lineage>
        <taxon>Eukaryota</taxon>
        <taxon>Fungi</taxon>
        <taxon>Dikarya</taxon>
        <taxon>Basidiomycota</taxon>
        <taxon>Agaricomycotina</taxon>
        <taxon>Agaricomycetes</taxon>
        <taxon>Agaricomycetidae</taxon>
        <taxon>Agaricales</taxon>
        <taxon>Agaricineae</taxon>
        <taxon>Strophariaceae</taxon>
        <taxon>Agrocybe</taxon>
    </lineage>
</organism>
<dbReference type="Proteomes" id="UP000521872">
    <property type="component" value="Unassembled WGS sequence"/>
</dbReference>
<keyword evidence="4" id="KW-1185">Reference proteome</keyword>
<feature type="compositionally biased region" description="Polar residues" evidence="2">
    <location>
        <begin position="190"/>
        <end position="200"/>
    </location>
</feature>
<evidence type="ECO:0000313" key="3">
    <source>
        <dbReference type="EMBL" id="KAF4620457.1"/>
    </source>
</evidence>
<protein>
    <submittedName>
        <fullName evidence="3">Uncharacterized protein</fullName>
    </submittedName>
</protein>
<feature type="coiled-coil region" evidence="1">
    <location>
        <begin position="537"/>
        <end position="589"/>
    </location>
</feature>
<feature type="compositionally biased region" description="Low complexity" evidence="2">
    <location>
        <begin position="157"/>
        <end position="174"/>
    </location>
</feature>
<name>A0A8H4VSH0_9AGAR</name>
<evidence type="ECO:0000256" key="1">
    <source>
        <dbReference type="SAM" id="Coils"/>
    </source>
</evidence>
<feature type="compositionally biased region" description="Acidic residues" evidence="2">
    <location>
        <begin position="316"/>
        <end position="332"/>
    </location>
</feature>
<evidence type="ECO:0000256" key="2">
    <source>
        <dbReference type="SAM" id="MobiDB-lite"/>
    </source>
</evidence>
<feature type="region of interest" description="Disordered" evidence="2">
    <location>
        <begin position="302"/>
        <end position="359"/>
    </location>
</feature>
<feature type="region of interest" description="Disordered" evidence="2">
    <location>
        <begin position="1"/>
        <end position="30"/>
    </location>
</feature>
<evidence type="ECO:0000313" key="4">
    <source>
        <dbReference type="Proteomes" id="UP000521872"/>
    </source>
</evidence>
<gene>
    <name evidence="3" type="ORF">D9613_001161</name>
</gene>
<feature type="region of interest" description="Disordered" evidence="2">
    <location>
        <begin position="152"/>
        <end position="227"/>
    </location>
</feature>
<feature type="region of interest" description="Disordered" evidence="2">
    <location>
        <begin position="398"/>
        <end position="437"/>
    </location>
</feature>
<comment type="caution">
    <text evidence="3">The sequence shown here is derived from an EMBL/GenBank/DDBJ whole genome shotgun (WGS) entry which is preliminary data.</text>
</comment>
<proteinExistence type="predicted"/>
<sequence length="616" mass="67880">MKGELLGEMHGRQGRVNPRHETSILPSSSQQDLQHLKSVLIPETAPYFQNMASHRIYNTSEAYLSAVNYCNEEIKQAVHTPGANLDELMSSLENPVTSIFETRRHGKLDPEVVRSDSAIHQFARFYWNARASGLVNESFRLLMQTLFHPPPGPAPARTLATSTTGPTSTNATRPYLNPSPGPSNEVASIPSPSQFVSNVASAKGKEKEVGGEVSGQKRKRDVESTRGRVDKRAYKGLGVYYKVPCDCCVKMKRLCEKRDGQMSRKSATASCVTCARTSRRCGRADLPNVTEKELMLVNKDGEPVIGKIGRPSQNTTDDEEEEEEEEIDDAEEAPPVKKYHSNRANSTDFVGDGDNEHSPIDVDELAESLAPPNCTHDASVSNSKQTHTTSAEYRHVTWAPAVAKETRQPVPLNTNSRSTKQVEQPPAPSQGGHDEPTLFSITVLPERQIPVRCVPNALPRLPPLPTFSSLRNMALALQKDGVTELQSSVEDTRASTQASTKEILARRLQQLEERLSVVEPDPLPPGRAEVLKLQERLDASEAAFEKANGAIRALEKTVLENQLALDGRIAELQQRSNDIVNRLTELVDKLTQAQNTNVASLESRLAAFEDKFFGGR</sequence>
<accession>A0A8H4VSH0</accession>
<feature type="compositionally biased region" description="Basic and acidic residues" evidence="2">
    <location>
        <begin position="1"/>
        <end position="11"/>
    </location>
</feature>
<reference evidence="3 4" key="1">
    <citation type="submission" date="2019-12" db="EMBL/GenBank/DDBJ databases">
        <authorList>
            <person name="Floudas D."/>
            <person name="Bentzer J."/>
            <person name="Ahren D."/>
            <person name="Johansson T."/>
            <person name="Persson P."/>
            <person name="Tunlid A."/>
        </authorList>
    </citation>
    <scope>NUCLEOTIDE SEQUENCE [LARGE SCALE GENOMIC DNA]</scope>
    <source>
        <strain evidence="3 4">CBS 102.39</strain>
    </source>
</reference>
<feature type="compositionally biased region" description="Polar residues" evidence="2">
    <location>
        <begin position="411"/>
        <end position="422"/>
    </location>
</feature>
<dbReference type="EMBL" id="JAACJL010000015">
    <property type="protein sequence ID" value="KAF4620457.1"/>
    <property type="molecule type" value="Genomic_DNA"/>
</dbReference>
<keyword evidence="1" id="KW-0175">Coiled coil</keyword>